<evidence type="ECO:0000313" key="1">
    <source>
        <dbReference type="EMBL" id="PPQ92283.1"/>
    </source>
</evidence>
<dbReference type="EMBL" id="NHYD01001071">
    <property type="protein sequence ID" value="PPQ92283.1"/>
    <property type="molecule type" value="Genomic_DNA"/>
</dbReference>
<organism evidence="1 2">
    <name type="scientific">Psilocybe cyanescens</name>
    <dbReference type="NCBI Taxonomy" id="93625"/>
    <lineage>
        <taxon>Eukaryota</taxon>
        <taxon>Fungi</taxon>
        <taxon>Dikarya</taxon>
        <taxon>Basidiomycota</taxon>
        <taxon>Agaricomycotina</taxon>
        <taxon>Agaricomycetes</taxon>
        <taxon>Agaricomycetidae</taxon>
        <taxon>Agaricales</taxon>
        <taxon>Agaricineae</taxon>
        <taxon>Strophariaceae</taxon>
        <taxon>Psilocybe</taxon>
    </lineage>
</organism>
<keyword evidence="2" id="KW-1185">Reference proteome</keyword>
<dbReference type="Proteomes" id="UP000283269">
    <property type="component" value="Unassembled WGS sequence"/>
</dbReference>
<reference evidence="1 2" key="1">
    <citation type="journal article" date="2018" name="Evol. Lett.">
        <title>Horizontal gene cluster transfer increased hallucinogenic mushroom diversity.</title>
        <authorList>
            <person name="Reynolds H.T."/>
            <person name="Vijayakumar V."/>
            <person name="Gluck-Thaler E."/>
            <person name="Korotkin H.B."/>
            <person name="Matheny P.B."/>
            <person name="Slot J.C."/>
        </authorList>
    </citation>
    <scope>NUCLEOTIDE SEQUENCE [LARGE SCALE GENOMIC DNA]</scope>
    <source>
        <strain evidence="1 2">2631</strain>
    </source>
</reference>
<accession>A0A409XNB6</accession>
<gene>
    <name evidence="1" type="ORF">CVT25_008592</name>
</gene>
<name>A0A409XNB6_PSICY</name>
<evidence type="ECO:0000313" key="2">
    <source>
        <dbReference type="Proteomes" id="UP000283269"/>
    </source>
</evidence>
<dbReference type="InParanoid" id="A0A409XNB6"/>
<comment type="caution">
    <text evidence="1">The sequence shown here is derived from an EMBL/GenBank/DDBJ whole genome shotgun (WGS) entry which is preliminary data.</text>
</comment>
<protein>
    <submittedName>
        <fullName evidence="1">Uncharacterized protein</fullName>
    </submittedName>
</protein>
<dbReference type="AlphaFoldDB" id="A0A409XNB6"/>
<proteinExistence type="predicted"/>
<sequence>MFGLACNALFRKSPEAQFGIGLVPVTSSFLNTLANTWPDNTSGPGLNTDLAPTLHRLMHRRETKEKYTDSHGMTSIYCLASERSVVASGCLNPGNVGTRAPVPLLWSSEGSLRGHSDDALGSHGNHSLDSWLFS</sequence>